<dbReference type="AlphaFoldDB" id="A0A7R9J1Y7"/>
<evidence type="ECO:0000313" key="2">
    <source>
        <dbReference type="EMBL" id="CAD7571227.1"/>
    </source>
</evidence>
<proteinExistence type="predicted"/>
<name>A0A7R9J1Y7_TIMCA</name>
<reference evidence="2" key="1">
    <citation type="submission" date="2020-11" db="EMBL/GenBank/DDBJ databases">
        <authorList>
            <person name="Tran Van P."/>
        </authorList>
    </citation>
    <scope>NUCLEOTIDE SEQUENCE</scope>
</reference>
<feature type="signal peptide" evidence="1">
    <location>
        <begin position="1"/>
        <end position="17"/>
    </location>
</feature>
<evidence type="ECO:0000256" key="1">
    <source>
        <dbReference type="SAM" id="SignalP"/>
    </source>
</evidence>
<keyword evidence="1" id="KW-0732">Signal</keyword>
<protein>
    <submittedName>
        <fullName evidence="2">(California timema) hypothetical protein</fullName>
    </submittedName>
</protein>
<sequence length="104" mass="11459">MIVIVVIFCCCGRLNSPEKSGCPAPEQQMVVCAPPAPPPPGSQATGLVLYIPEMEEIRISPVVARKGLLNILEHKTNGWKKRYVVCVTFFLRALLDIPFTHPES</sequence>
<accession>A0A7R9J1Y7</accession>
<dbReference type="EMBL" id="OE180395">
    <property type="protein sequence ID" value="CAD7571227.1"/>
    <property type="molecule type" value="Genomic_DNA"/>
</dbReference>
<organism evidence="2">
    <name type="scientific">Timema californicum</name>
    <name type="common">California timema</name>
    <name type="synonym">Walking stick</name>
    <dbReference type="NCBI Taxonomy" id="61474"/>
    <lineage>
        <taxon>Eukaryota</taxon>
        <taxon>Metazoa</taxon>
        <taxon>Ecdysozoa</taxon>
        <taxon>Arthropoda</taxon>
        <taxon>Hexapoda</taxon>
        <taxon>Insecta</taxon>
        <taxon>Pterygota</taxon>
        <taxon>Neoptera</taxon>
        <taxon>Polyneoptera</taxon>
        <taxon>Phasmatodea</taxon>
        <taxon>Timematodea</taxon>
        <taxon>Timematoidea</taxon>
        <taxon>Timematidae</taxon>
        <taxon>Timema</taxon>
    </lineage>
</organism>
<gene>
    <name evidence="2" type="ORF">TCMB3V08_LOCUS3907</name>
</gene>
<feature type="chain" id="PRO_5031538114" evidence="1">
    <location>
        <begin position="18"/>
        <end position="104"/>
    </location>
</feature>